<keyword evidence="6 15" id="KW-0460">Magnesium</keyword>
<feature type="domain" description="Dihydroxy-acid/6-phosphogluconate dehydratase N-terminal" evidence="16">
    <location>
        <begin position="35"/>
        <end position="364"/>
    </location>
</feature>
<feature type="modified residue" description="N6-carboxylysine" evidence="15">
    <location>
        <position position="125"/>
    </location>
</feature>
<dbReference type="GO" id="GO:0009097">
    <property type="term" value="P:isoleucine biosynthetic process"/>
    <property type="evidence" value="ECO:0007669"/>
    <property type="project" value="UniProtKB-UniRule"/>
</dbReference>
<dbReference type="PANTHER" id="PTHR43661">
    <property type="entry name" value="D-XYLONATE DEHYDRATASE"/>
    <property type="match status" value="1"/>
</dbReference>
<dbReference type="RefSeq" id="WP_369144882.1">
    <property type="nucleotide sequence ID" value="NZ_CP163444.1"/>
</dbReference>
<evidence type="ECO:0000259" key="16">
    <source>
        <dbReference type="Pfam" id="PF00920"/>
    </source>
</evidence>
<evidence type="ECO:0000256" key="7">
    <source>
        <dbReference type="ARBA" id="ARBA00023004"/>
    </source>
</evidence>
<feature type="active site" description="Proton acceptor" evidence="15">
    <location>
        <position position="523"/>
    </location>
</feature>
<comment type="function">
    <text evidence="15">Functions in the biosynthesis of branched-chain amino acids. Catalyzes the dehydration of (2R,3R)-2,3-dihydroxy-3-methylpentanoate (2,3-dihydroxy-3-methylvalerate) into 2-oxo-3-methylpentanoate (2-oxo-3-methylvalerate) and of (2R)-2,3-dihydroxy-3-methylbutanoate (2,3-dihydroxyisovalerate) into 2-oxo-3-methylbutanoate (2-oxoisovalerate), the penultimate precursor to L-isoleucine and L-valine, respectively.</text>
</comment>
<evidence type="ECO:0000256" key="15">
    <source>
        <dbReference type="HAMAP-Rule" id="MF_00012"/>
    </source>
</evidence>
<dbReference type="GO" id="GO:0051537">
    <property type="term" value="F:2 iron, 2 sulfur cluster binding"/>
    <property type="evidence" value="ECO:0007669"/>
    <property type="project" value="UniProtKB-UniRule"/>
</dbReference>
<organism evidence="18">
    <name type="scientific">Streptomyces sp. R44</name>
    <dbReference type="NCBI Taxonomy" id="3238633"/>
    <lineage>
        <taxon>Bacteria</taxon>
        <taxon>Bacillati</taxon>
        <taxon>Actinomycetota</taxon>
        <taxon>Actinomycetes</taxon>
        <taxon>Kitasatosporales</taxon>
        <taxon>Streptomycetaceae</taxon>
        <taxon>Streptomyces</taxon>
    </lineage>
</organism>
<evidence type="ECO:0000256" key="8">
    <source>
        <dbReference type="ARBA" id="ARBA00023014"/>
    </source>
</evidence>
<sequence length="617" mass="65161">MPELRSRTVTHGRNMAGARALMRASGVPGADIGRKPIIAVANSFTEFVPGHTHLQPVGRIVSDAITAAGGIAREFNTIAVDDGIAMGHGGMLYSLPSRDLIADSVEYMVEAHCADALICISNCDKITPGMLMAALRLNIPTVFVSGGPMEAGRAVLVDGTVRTLDLVDAMSDAVNPEISDEDMLRIEENACPTCGSCSGMFTANSMNCLTEAIGLSLPGNGSLLATHTARKGLYEDAARTVVDITRRYYDEDDASVLPRSIATRAAFENAMALDIAMGGSTNTILHLLAAAQEAEVDYGLPDMDEVSRRVPCLSKVAPNVAKDRTYYMEDVHRAGGIPAILGELYRAGLLNEDVHSVHSRSIKEWLDTWDVRGGAASDEAVELFHAGPGCVRSATAFSQSERWEALDVDAAGGCIRDAAHAYSKDGGLAVLHGNLAVDGCVVKTAGVDESIWTFEGPAVVCESQDEAVQKILLKEVKEGDVVVIRYEGPKGGPGMQEMLYPTSYLKGRGLGKACALVTDGRFSGGTSGLSIGHASPEAASGGTIALVEDGDRIRIDIPNRSIELLVDDETLAARREALGGVYAPKNRERKVSAALRAYAAMATSADKGAVRDVTKLG</sequence>
<comment type="pathway">
    <text evidence="13 15">Amino-acid biosynthesis; L-isoleucine biosynthesis; L-isoleucine from 2-oxobutanoate: step 3/4.</text>
</comment>
<keyword evidence="3 15" id="KW-0028">Amino-acid biosynthesis</keyword>
<comment type="catalytic activity">
    <reaction evidence="15">
        <text>(2R,3R)-2,3-dihydroxy-3-methylpentanoate = (S)-3-methyl-2-oxopentanoate + H2O</text>
        <dbReference type="Rhea" id="RHEA:27694"/>
        <dbReference type="ChEBI" id="CHEBI:15377"/>
        <dbReference type="ChEBI" id="CHEBI:35146"/>
        <dbReference type="ChEBI" id="CHEBI:49258"/>
        <dbReference type="EC" id="4.2.1.9"/>
    </reaction>
</comment>
<evidence type="ECO:0000256" key="12">
    <source>
        <dbReference type="ARBA" id="ARBA00029436"/>
    </source>
</evidence>
<dbReference type="NCBIfam" id="NF009103">
    <property type="entry name" value="PRK12448.1"/>
    <property type="match status" value="1"/>
</dbReference>
<evidence type="ECO:0000256" key="4">
    <source>
        <dbReference type="ARBA" id="ARBA00022714"/>
    </source>
</evidence>
<gene>
    <name evidence="15 18" type="primary">ilvD</name>
    <name evidence="18" type="ORF">AB5J54_17760</name>
</gene>
<evidence type="ECO:0000256" key="5">
    <source>
        <dbReference type="ARBA" id="ARBA00022723"/>
    </source>
</evidence>
<feature type="binding site" evidence="15">
    <location>
        <position position="124"/>
    </location>
    <ligand>
        <name>Mg(2+)</name>
        <dbReference type="ChEBI" id="CHEBI:18420"/>
    </ligand>
</feature>
<dbReference type="Pfam" id="PF24877">
    <property type="entry name" value="ILV_EDD_C"/>
    <property type="match status" value="1"/>
</dbReference>
<evidence type="ECO:0000256" key="9">
    <source>
        <dbReference type="ARBA" id="ARBA00023239"/>
    </source>
</evidence>
<dbReference type="HAMAP" id="MF_00012">
    <property type="entry name" value="IlvD"/>
    <property type="match status" value="1"/>
</dbReference>
<evidence type="ECO:0000256" key="6">
    <source>
        <dbReference type="ARBA" id="ARBA00022842"/>
    </source>
</evidence>
<dbReference type="InterPro" id="IPR056740">
    <property type="entry name" value="ILV_EDD_C"/>
</dbReference>
<name>A0AB39SYB4_9ACTN</name>
<comment type="caution">
    <text evidence="15">Lacks conserved residue(s) required for the propagation of feature annotation.</text>
</comment>
<dbReference type="FunFam" id="3.50.30.80:FF:000001">
    <property type="entry name" value="Dihydroxy-acid dehydratase"/>
    <property type="match status" value="1"/>
</dbReference>
<dbReference type="NCBIfam" id="TIGR00110">
    <property type="entry name" value="ilvD"/>
    <property type="match status" value="1"/>
</dbReference>
<dbReference type="InterPro" id="IPR020558">
    <property type="entry name" value="DiOHA_6PGluconate_deHydtase_CS"/>
</dbReference>
<dbReference type="InterPro" id="IPR042096">
    <property type="entry name" value="Dihydro-acid_dehy_C"/>
</dbReference>
<comment type="cofactor">
    <cofactor evidence="15">
        <name>[2Fe-2S] cluster</name>
        <dbReference type="ChEBI" id="CHEBI:190135"/>
    </cofactor>
    <text evidence="15">Binds 1 [2Fe-2S] cluster per subunit. This cluster acts as a Lewis acid cofactor.</text>
</comment>
<dbReference type="EC" id="4.2.1.9" evidence="14 15"/>
<evidence type="ECO:0000256" key="10">
    <source>
        <dbReference type="ARBA" id="ARBA00023304"/>
    </source>
</evidence>
<dbReference type="PANTHER" id="PTHR43661:SF3">
    <property type="entry name" value="D-XYLONATE DEHYDRATASE YAGF-RELATED"/>
    <property type="match status" value="1"/>
</dbReference>
<keyword evidence="4 15" id="KW-0001">2Fe-2S</keyword>
<evidence type="ECO:0000259" key="17">
    <source>
        <dbReference type="Pfam" id="PF24877"/>
    </source>
</evidence>
<dbReference type="AlphaFoldDB" id="A0AB39SYB4"/>
<reference evidence="18" key="1">
    <citation type="submission" date="2024-07" db="EMBL/GenBank/DDBJ databases">
        <authorList>
            <person name="Yu S.T."/>
        </authorList>
    </citation>
    <scope>NUCLEOTIDE SEQUENCE</scope>
    <source>
        <strain evidence="18">R44</strain>
    </source>
</reference>
<feature type="binding site" evidence="15">
    <location>
        <position position="497"/>
    </location>
    <ligand>
        <name>Mg(2+)</name>
        <dbReference type="ChEBI" id="CHEBI:18420"/>
    </ligand>
</feature>
<evidence type="ECO:0000313" key="18">
    <source>
        <dbReference type="EMBL" id="XDQ72234.1"/>
    </source>
</evidence>
<dbReference type="Gene3D" id="3.50.30.80">
    <property type="entry name" value="IlvD/EDD C-terminal domain-like"/>
    <property type="match status" value="1"/>
</dbReference>
<keyword evidence="8 15" id="KW-0411">Iron-sulfur</keyword>
<dbReference type="PROSITE" id="PS00886">
    <property type="entry name" value="ILVD_EDD_1"/>
    <property type="match status" value="1"/>
</dbReference>
<dbReference type="EMBL" id="CP163444">
    <property type="protein sequence ID" value="XDQ72234.1"/>
    <property type="molecule type" value="Genomic_DNA"/>
</dbReference>
<comment type="subunit">
    <text evidence="15">Homodimer.</text>
</comment>
<evidence type="ECO:0000256" key="14">
    <source>
        <dbReference type="ARBA" id="ARBA00029490"/>
    </source>
</evidence>
<comment type="similarity">
    <text evidence="2 15">Belongs to the IlvD/Edd family.</text>
</comment>
<protein>
    <recommendedName>
        <fullName evidence="14 15">Dihydroxy-acid dehydratase</fullName>
        <shortName evidence="15">DAD</shortName>
        <ecNumber evidence="14 15">4.2.1.9</ecNumber>
    </recommendedName>
</protein>
<evidence type="ECO:0000256" key="13">
    <source>
        <dbReference type="ARBA" id="ARBA00029437"/>
    </source>
</evidence>
<feature type="binding site" evidence="15">
    <location>
        <position position="82"/>
    </location>
    <ligand>
        <name>Mg(2+)</name>
        <dbReference type="ChEBI" id="CHEBI:18420"/>
    </ligand>
</feature>
<keyword evidence="7 15" id="KW-0408">Iron</keyword>
<dbReference type="InterPro" id="IPR000581">
    <property type="entry name" value="ILV_EDD_N"/>
</dbReference>
<dbReference type="PROSITE" id="PS00887">
    <property type="entry name" value="ILVD_EDD_2"/>
    <property type="match status" value="1"/>
</dbReference>
<dbReference type="GO" id="GO:0005829">
    <property type="term" value="C:cytosol"/>
    <property type="evidence" value="ECO:0007669"/>
    <property type="project" value="TreeGrafter"/>
</dbReference>
<proteinExistence type="inferred from homology"/>
<accession>A0AB39SYB4</accession>
<keyword evidence="5 15" id="KW-0479">Metal-binding</keyword>
<dbReference type="InterPro" id="IPR037237">
    <property type="entry name" value="IlvD/EDD_N"/>
</dbReference>
<comment type="cofactor">
    <cofactor evidence="1 15">
        <name>Mg(2+)</name>
        <dbReference type="ChEBI" id="CHEBI:18420"/>
    </cofactor>
</comment>
<evidence type="ECO:0000256" key="1">
    <source>
        <dbReference type="ARBA" id="ARBA00001946"/>
    </source>
</evidence>
<dbReference type="GO" id="GO:0009099">
    <property type="term" value="P:L-valine biosynthetic process"/>
    <property type="evidence" value="ECO:0007669"/>
    <property type="project" value="UniProtKB-UniRule"/>
</dbReference>
<dbReference type="SUPFAM" id="SSF52016">
    <property type="entry name" value="LeuD/IlvD-like"/>
    <property type="match status" value="1"/>
</dbReference>
<comment type="pathway">
    <text evidence="12 15">Amino-acid biosynthesis; L-valine biosynthesis; L-valine from pyruvate: step 3/4.</text>
</comment>
<dbReference type="GO" id="GO:0000287">
    <property type="term" value="F:magnesium ion binding"/>
    <property type="evidence" value="ECO:0007669"/>
    <property type="project" value="UniProtKB-UniRule"/>
</dbReference>
<dbReference type="GO" id="GO:0004160">
    <property type="term" value="F:dihydroxy-acid dehydratase activity"/>
    <property type="evidence" value="ECO:0007669"/>
    <property type="project" value="UniProtKB-UniRule"/>
</dbReference>
<dbReference type="InterPro" id="IPR004404">
    <property type="entry name" value="DihydroxyA_deHydtase"/>
</dbReference>
<evidence type="ECO:0000256" key="3">
    <source>
        <dbReference type="ARBA" id="ARBA00022605"/>
    </source>
</evidence>
<keyword evidence="10 15" id="KW-0100">Branched-chain amino acid biosynthesis</keyword>
<feature type="binding site" description="via carbamate group" evidence="15">
    <location>
        <position position="125"/>
    </location>
    <ligand>
        <name>Mg(2+)</name>
        <dbReference type="ChEBI" id="CHEBI:18420"/>
    </ligand>
</feature>
<dbReference type="SUPFAM" id="SSF143975">
    <property type="entry name" value="IlvD/EDD N-terminal domain-like"/>
    <property type="match status" value="1"/>
</dbReference>
<evidence type="ECO:0000256" key="11">
    <source>
        <dbReference type="ARBA" id="ARBA00029304"/>
    </source>
</evidence>
<dbReference type="Pfam" id="PF00920">
    <property type="entry name" value="ILVD_EDD_N"/>
    <property type="match status" value="1"/>
</dbReference>
<feature type="domain" description="Dihydroxy-acid/6-phosphogluconate dehydratase C-terminal" evidence="17">
    <location>
        <begin position="414"/>
        <end position="609"/>
    </location>
</feature>
<comment type="catalytic activity">
    <reaction evidence="11">
        <text>(2R)-2,3-dihydroxy-3-methylbutanoate = 3-methyl-2-oxobutanoate + H2O</text>
        <dbReference type="Rhea" id="RHEA:24809"/>
        <dbReference type="ChEBI" id="CHEBI:11851"/>
        <dbReference type="ChEBI" id="CHEBI:15377"/>
        <dbReference type="ChEBI" id="CHEBI:49072"/>
        <dbReference type="EC" id="4.2.1.9"/>
    </reaction>
    <physiologicalReaction direction="left-to-right" evidence="11">
        <dbReference type="Rhea" id="RHEA:24810"/>
    </physiologicalReaction>
</comment>
<evidence type="ECO:0000256" key="2">
    <source>
        <dbReference type="ARBA" id="ARBA00006486"/>
    </source>
</evidence>
<keyword evidence="9 15" id="KW-0456">Lyase</keyword>